<evidence type="ECO:0000259" key="2">
    <source>
        <dbReference type="PROSITE" id="PS50097"/>
    </source>
</evidence>
<organism evidence="3 4">
    <name type="scientific">Tetrabaena socialis</name>
    <dbReference type="NCBI Taxonomy" id="47790"/>
    <lineage>
        <taxon>Eukaryota</taxon>
        <taxon>Viridiplantae</taxon>
        <taxon>Chlorophyta</taxon>
        <taxon>core chlorophytes</taxon>
        <taxon>Chlorophyceae</taxon>
        <taxon>CS clade</taxon>
        <taxon>Chlamydomonadales</taxon>
        <taxon>Tetrabaenaceae</taxon>
        <taxon>Tetrabaena</taxon>
    </lineage>
</organism>
<dbReference type="SUPFAM" id="SSF54695">
    <property type="entry name" value="POZ domain"/>
    <property type="match status" value="1"/>
</dbReference>
<dbReference type="InterPro" id="IPR000210">
    <property type="entry name" value="BTB/POZ_dom"/>
</dbReference>
<feature type="domain" description="BTB" evidence="2">
    <location>
        <begin position="16"/>
        <end position="46"/>
    </location>
</feature>
<comment type="caution">
    <text evidence="3">The sequence shown here is derived from an EMBL/GenBank/DDBJ whole genome shotgun (WGS) entry which is preliminary data.</text>
</comment>
<comment type="pathway">
    <text evidence="1">Protein modification; protein ubiquitination.</text>
</comment>
<dbReference type="Proteomes" id="UP000236333">
    <property type="component" value="Unassembled WGS sequence"/>
</dbReference>
<dbReference type="AlphaFoldDB" id="A0A2J7ZVT2"/>
<dbReference type="EMBL" id="PGGS01000393">
    <property type="protein sequence ID" value="PNH04381.1"/>
    <property type="molecule type" value="Genomic_DNA"/>
</dbReference>
<dbReference type="Gene3D" id="3.30.710.10">
    <property type="entry name" value="Potassium Channel Kv1.1, Chain A"/>
    <property type="match status" value="1"/>
</dbReference>
<evidence type="ECO:0000313" key="4">
    <source>
        <dbReference type="Proteomes" id="UP000236333"/>
    </source>
</evidence>
<evidence type="ECO:0000256" key="1">
    <source>
        <dbReference type="ARBA" id="ARBA00004906"/>
    </source>
</evidence>
<dbReference type="OrthoDB" id="539088at2759"/>
<accession>A0A2J7ZVT2</accession>
<evidence type="ECO:0000313" key="3">
    <source>
        <dbReference type="EMBL" id="PNH04381.1"/>
    </source>
</evidence>
<dbReference type="Pfam" id="PF00651">
    <property type="entry name" value="BTB"/>
    <property type="match status" value="1"/>
</dbReference>
<protein>
    <recommendedName>
        <fullName evidence="2">BTB domain-containing protein</fullName>
    </recommendedName>
</protein>
<dbReference type="PROSITE" id="PS50097">
    <property type="entry name" value="BTB"/>
    <property type="match status" value="1"/>
</dbReference>
<keyword evidence="4" id="KW-1185">Reference proteome</keyword>
<gene>
    <name evidence="3" type="ORF">TSOC_009461</name>
</gene>
<reference evidence="3 4" key="1">
    <citation type="journal article" date="2017" name="Mol. Biol. Evol.">
        <title>The 4-celled Tetrabaena socialis nuclear genome reveals the essential components for genetic control of cell number at the origin of multicellularity in the volvocine lineage.</title>
        <authorList>
            <person name="Featherston J."/>
            <person name="Arakaki Y."/>
            <person name="Hanschen E.R."/>
            <person name="Ferris P.J."/>
            <person name="Michod R.E."/>
            <person name="Olson B.J.S.C."/>
            <person name="Nozaki H."/>
            <person name="Durand P.M."/>
        </authorList>
    </citation>
    <scope>NUCLEOTIDE SEQUENCE [LARGE SCALE GENOMIC DNA]</scope>
    <source>
        <strain evidence="3 4">NIES-571</strain>
    </source>
</reference>
<dbReference type="InterPro" id="IPR011333">
    <property type="entry name" value="SKP1/BTB/POZ_sf"/>
</dbReference>
<name>A0A2J7ZVT2_9CHLO</name>
<dbReference type="CDD" id="cd18186">
    <property type="entry name" value="BTB_POZ_ZBTB_KLHL-like"/>
    <property type="match status" value="1"/>
</dbReference>
<proteinExistence type="predicted"/>
<sequence length="247" mass="26073">MATEPLATLGSPPFPVDLTLVCRDGARLSAHRYILAWASPVLREALGLPLGLPSPSASAGCLGSCHGALSSAAEACSVGELAVDDDGPDWEVALLLVAPTDYTMRLVTWENVERLLALADKYNIAIVRGYCAHFLALGGPNMRLDAPLLAPYNPLRAATLFEKFCSAHDSLKAYGEVVHGAVNVALSPLTAPIQCCYNACALLATLDKVVTHEQYMTAIAPSVQGIVSAAMLRGLHGLLELLQMPGR</sequence>